<reference evidence="3 4" key="2">
    <citation type="submission" date="2017-09" db="EMBL/GenBank/DDBJ databases">
        <title>Bacillus patelloidae sp. nov., isolated from the intestinal tract of a marine limpet.</title>
        <authorList>
            <person name="Liu R."/>
            <person name="Dong C."/>
            <person name="Shao Z."/>
        </authorList>
    </citation>
    <scope>NUCLEOTIDE SEQUENCE [LARGE SCALE GENOMIC DNA]</scope>
    <source>
        <strain evidence="3 4">SA5d-4</strain>
    </source>
</reference>
<protein>
    <recommendedName>
        <fullName evidence="2">TadE-like domain-containing protein</fullName>
    </recommendedName>
</protein>
<dbReference type="Proteomes" id="UP000217083">
    <property type="component" value="Unassembled WGS sequence"/>
</dbReference>
<comment type="caution">
    <text evidence="3">The sequence shown here is derived from an EMBL/GenBank/DDBJ whole genome shotgun (WGS) entry which is preliminary data.</text>
</comment>
<dbReference type="Pfam" id="PF07811">
    <property type="entry name" value="TadE"/>
    <property type="match status" value="1"/>
</dbReference>
<evidence type="ECO:0000259" key="2">
    <source>
        <dbReference type="Pfam" id="PF07811"/>
    </source>
</evidence>
<evidence type="ECO:0000313" key="4">
    <source>
        <dbReference type="Proteomes" id="UP000217083"/>
    </source>
</evidence>
<reference evidence="4" key="1">
    <citation type="submission" date="2017-08" db="EMBL/GenBank/DDBJ databases">
        <authorList>
            <person name="Huang Z."/>
        </authorList>
    </citation>
    <scope>NUCLEOTIDE SEQUENCE [LARGE SCALE GENOMIC DNA]</scope>
    <source>
        <strain evidence="4">SA5d-4</strain>
    </source>
</reference>
<dbReference type="EMBL" id="NPIA01000004">
    <property type="protein sequence ID" value="OZM57024.1"/>
    <property type="molecule type" value="Genomic_DNA"/>
</dbReference>
<name>A0A263BTH5_9BACI</name>
<dbReference type="AlphaFoldDB" id="A0A263BTH5"/>
<dbReference type="RefSeq" id="WP_094924618.1">
    <property type="nucleotide sequence ID" value="NZ_NPIA01000004.1"/>
</dbReference>
<feature type="transmembrane region" description="Helical" evidence="1">
    <location>
        <begin position="13"/>
        <end position="35"/>
    </location>
</feature>
<gene>
    <name evidence="3" type="ORF">CIB95_09650</name>
</gene>
<keyword evidence="1" id="KW-1133">Transmembrane helix</keyword>
<evidence type="ECO:0000256" key="1">
    <source>
        <dbReference type="SAM" id="Phobius"/>
    </source>
</evidence>
<keyword evidence="1" id="KW-0812">Transmembrane</keyword>
<keyword evidence="4" id="KW-1185">Reference proteome</keyword>
<organism evidence="3 4">
    <name type="scientific">Lottiidibacillus patelloidae</name>
    <dbReference type="NCBI Taxonomy" id="2670334"/>
    <lineage>
        <taxon>Bacteria</taxon>
        <taxon>Bacillati</taxon>
        <taxon>Bacillota</taxon>
        <taxon>Bacilli</taxon>
        <taxon>Bacillales</taxon>
        <taxon>Bacillaceae</taxon>
        <taxon>Lottiidibacillus</taxon>
    </lineage>
</organism>
<proteinExistence type="predicted"/>
<accession>A0A263BTH5</accession>
<dbReference type="InterPro" id="IPR012495">
    <property type="entry name" value="TadE-like_dom"/>
</dbReference>
<evidence type="ECO:0000313" key="3">
    <source>
        <dbReference type="EMBL" id="OZM57024.1"/>
    </source>
</evidence>
<feature type="domain" description="TadE-like" evidence="2">
    <location>
        <begin position="7"/>
        <end position="49"/>
    </location>
</feature>
<sequence>MRNDEKGQSLVEWAIILPIIILLFVGMIDFGYAFAKQHAVSQVAKELARSASIGETIADLQTEAFNMAGAIINPDTITHTEVSNTSVFTITATDGKQVIITFDESLKTRAKGKKFRVLVEYTYVPFTPIVNNADIPLASQYYTKSETMQSN</sequence>
<keyword evidence="1" id="KW-0472">Membrane</keyword>